<dbReference type="Proteomes" id="UP000265515">
    <property type="component" value="Unassembled WGS sequence"/>
</dbReference>
<dbReference type="InterPro" id="IPR018502">
    <property type="entry name" value="Annexin_repeat"/>
</dbReference>
<dbReference type="OMA" id="EIMCTRM"/>
<dbReference type="Gene3D" id="1.10.220.10">
    <property type="entry name" value="Annexin"/>
    <property type="match status" value="3"/>
</dbReference>
<dbReference type="SMART" id="SM00335">
    <property type="entry name" value="ANX"/>
    <property type="match status" value="3"/>
</dbReference>
<evidence type="ECO:0008006" key="6">
    <source>
        <dbReference type="Google" id="ProtNLM"/>
    </source>
</evidence>
<evidence type="ECO:0000313" key="4">
    <source>
        <dbReference type="EMBL" id="GBG69631.1"/>
    </source>
</evidence>
<protein>
    <recommendedName>
        <fullName evidence="6">Annexin</fullName>
    </recommendedName>
</protein>
<accession>A0A388KHV7</accession>
<dbReference type="PROSITE" id="PS51897">
    <property type="entry name" value="ANNEXIN_2"/>
    <property type="match status" value="3"/>
</dbReference>
<dbReference type="EMBL" id="BFEA01000118">
    <property type="protein sequence ID" value="GBG69631.1"/>
    <property type="molecule type" value="Genomic_DNA"/>
</dbReference>
<gene>
    <name evidence="4" type="ORF">CBR_g4461</name>
</gene>
<dbReference type="InterPro" id="IPR037104">
    <property type="entry name" value="Annexin_sf"/>
</dbReference>
<dbReference type="SUPFAM" id="SSF47874">
    <property type="entry name" value="Annexin"/>
    <property type="match status" value="1"/>
</dbReference>
<dbReference type="GO" id="GO:0005886">
    <property type="term" value="C:plasma membrane"/>
    <property type="evidence" value="ECO:0007669"/>
    <property type="project" value="TreeGrafter"/>
</dbReference>
<dbReference type="PANTHER" id="PTHR10502:SF102">
    <property type="entry name" value="ANNEXIN B11"/>
    <property type="match status" value="1"/>
</dbReference>
<dbReference type="GO" id="GO:0005509">
    <property type="term" value="F:calcium ion binding"/>
    <property type="evidence" value="ECO:0007669"/>
    <property type="project" value="InterPro"/>
</dbReference>
<dbReference type="Pfam" id="PF00191">
    <property type="entry name" value="Annexin"/>
    <property type="match status" value="3"/>
</dbReference>
<evidence type="ECO:0000256" key="3">
    <source>
        <dbReference type="ARBA" id="ARBA00023216"/>
    </source>
</evidence>
<keyword evidence="2" id="KW-0677">Repeat</keyword>
<sequence length="320" mass="36043">MAYQQERRYRPFDAQAAASSLVRAADALDNNYEEAANRIIELVAYSSWQDRRVMVSTAQGMGRDVVKEVRRKTKGDFQKGLMALLLPAPVRDADWIRDAITGIMKKKNVAREILCTRTPTQLRAISESYSLKYGKDMIADVLGTFGGKERKLYERLLTVDRLEGNYVDRDHARSIAQSLYAAGPAKWGTDEGPYMDLMATEGTETVRAVFREYETLYGQSLFTVMDKEFRGGLEKDLLTLGKFVVEPAKAFADMIHKGCKGLGTDEEQLIRAIIARKDIDLREIKDVYEAQHGSLIDTVRSETSGDFRNLLLAVIDSVAY</sequence>
<dbReference type="STRING" id="69332.A0A388KHV7"/>
<evidence type="ECO:0000256" key="2">
    <source>
        <dbReference type="ARBA" id="ARBA00022737"/>
    </source>
</evidence>
<dbReference type="Gramene" id="GBG69631">
    <property type="protein sequence ID" value="GBG69631"/>
    <property type="gene ID" value="CBR_g4461"/>
</dbReference>
<comment type="caution">
    <text evidence="4">The sequence shown here is derived from an EMBL/GenBank/DDBJ whole genome shotgun (WGS) entry which is preliminary data.</text>
</comment>
<name>A0A388KHV7_CHABU</name>
<dbReference type="GO" id="GO:0005544">
    <property type="term" value="F:calcium-dependent phospholipid binding"/>
    <property type="evidence" value="ECO:0007669"/>
    <property type="project" value="InterPro"/>
</dbReference>
<keyword evidence="5" id="KW-1185">Reference proteome</keyword>
<evidence type="ECO:0000256" key="1">
    <source>
        <dbReference type="ARBA" id="ARBA00007831"/>
    </source>
</evidence>
<reference evidence="4 5" key="1">
    <citation type="journal article" date="2018" name="Cell">
        <title>The Chara Genome: Secondary Complexity and Implications for Plant Terrestrialization.</title>
        <authorList>
            <person name="Nishiyama T."/>
            <person name="Sakayama H."/>
            <person name="Vries J.D."/>
            <person name="Buschmann H."/>
            <person name="Saint-Marcoux D."/>
            <person name="Ullrich K.K."/>
            <person name="Haas F.B."/>
            <person name="Vanderstraeten L."/>
            <person name="Becker D."/>
            <person name="Lang D."/>
            <person name="Vosolsobe S."/>
            <person name="Rombauts S."/>
            <person name="Wilhelmsson P.K.I."/>
            <person name="Janitza P."/>
            <person name="Kern R."/>
            <person name="Heyl A."/>
            <person name="Rumpler F."/>
            <person name="Villalobos L.I.A.C."/>
            <person name="Clay J.M."/>
            <person name="Skokan R."/>
            <person name="Toyoda A."/>
            <person name="Suzuki Y."/>
            <person name="Kagoshima H."/>
            <person name="Schijlen E."/>
            <person name="Tajeshwar N."/>
            <person name="Catarino B."/>
            <person name="Hetherington A.J."/>
            <person name="Saltykova A."/>
            <person name="Bonnot C."/>
            <person name="Breuninger H."/>
            <person name="Symeonidi A."/>
            <person name="Radhakrishnan G.V."/>
            <person name="Van Nieuwerburgh F."/>
            <person name="Deforce D."/>
            <person name="Chang C."/>
            <person name="Karol K.G."/>
            <person name="Hedrich R."/>
            <person name="Ulvskov P."/>
            <person name="Glockner G."/>
            <person name="Delwiche C.F."/>
            <person name="Petrasek J."/>
            <person name="Van de Peer Y."/>
            <person name="Friml J."/>
            <person name="Beilby M."/>
            <person name="Dolan L."/>
            <person name="Kohara Y."/>
            <person name="Sugano S."/>
            <person name="Fujiyama A."/>
            <person name="Delaux P.-M."/>
            <person name="Quint M."/>
            <person name="TheiBen G."/>
            <person name="Hagemann M."/>
            <person name="Harholt J."/>
            <person name="Dunand C."/>
            <person name="Zachgo S."/>
            <person name="Langdale J."/>
            <person name="Maumus F."/>
            <person name="Straeten D.V.D."/>
            <person name="Gould S.B."/>
            <person name="Rensing S.A."/>
        </authorList>
    </citation>
    <scope>NUCLEOTIDE SEQUENCE [LARGE SCALE GENOMIC DNA]</scope>
    <source>
        <strain evidence="4 5">S276</strain>
    </source>
</reference>
<dbReference type="AlphaFoldDB" id="A0A388KHV7"/>
<dbReference type="GO" id="GO:0001786">
    <property type="term" value="F:phosphatidylserine binding"/>
    <property type="evidence" value="ECO:0007669"/>
    <property type="project" value="TreeGrafter"/>
</dbReference>
<keyword evidence="3" id="KW-0041">Annexin</keyword>
<organism evidence="4 5">
    <name type="scientific">Chara braunii</name>
    <name type="common">Braun's stonewort</name>
    <dbReference type="NCBI Taxonomy" id="69332"/>
    <lineage>
        <taxon>Eukaryota</taxon>
        <taxon>Viridiplantae</taxon>
        <taxon>Streptophyta</taxon>
        <taxon>Charophyceae</taxon>
        <taxon>Charales</taxon>
        <taxon>Characeae</taxon>
        <taxon>Chara</taxon>
    </lineage>
</organism>
<dbReference type="PRINTS" id="PR00196">
    <property type="entry name" value="ANNEXIN"/>
</dbReference>
<dbReference type="OrthoDB" id="37886at2759"/>
<evidence type="ECO:0000313" key="5">
    <source>
        <dbReference type="Proteomes" id="UP000265515"/>
    </source>
</evidence>
<comment type="similarity">
    <text evidence="1">Belongs to the annexin family.</text>
</comment>
<dbReference type="InterPro" id="IPR001464">
    <property type="entry name" value="Annexin"/>
</dbReference>
<dbReference type="PANTHER" id="PTHR10502">
    <property type="entry name" value="ANNEXIN"/>
    <property type="match status" value="1"/>
</dbReference>
<proteinExistence type="inferred from homology"/>
<dbReference type="GO" id="GO:0005737">
    <property type="term" value="C:cytoplasm"/>
    <property type="evidence" value="ECO:0007669"/>
    <property type="project" value="TreeGrafter"/>
</dbReference>